<dbReference type="InterPro" id="IPR024524">
    <property type="entry name" value="DUF3800"/>
</dbReference>
<evidence type="ECO:0000313" key="1">
    <source>
        <dbReference type="EMBL" id="KYF83890.1"/>
    </source>
</evidence>
<sequence length="294" mass="33753">MSYILFLDESGHDHRTMPYEVRGGVILHASKLWPFVQGMRRLEMSSFGATLASVGSELKGHRLLDKNRFKWAQQGSTMDDAARQKHARSFLQKGPQKHQPTRDEFTAYGQACLAMVHGTFQLLRDQGASIIAIAIPRNAPKPPADLSEILRKDQVFLLERYFYFLQAQKETGLIVLDQTEKSDDRRLVRRIERYFEETVTGRHRAAYVVPSPFFVSSDMAYPVQAADICIYCINWGYRMPHRGMDAPTREEIATEFGDWIEDLEFYGTGRWHGKTFNVDGITYVPDLYESRSGT</sequence>
<gene>
    <name evidence="1" type="ORF">BE17_12835</name>
</gene>
<dbReference type="AlphaFoldDB" id="A0A150RV04"/>
<dbReference type="EMBL" id="JEMB01002032">
    <property type="protein sequence ID" value="KYF83890.1"/>
    <property type="molecule type" value="Genomic_DNA"/>
</dbReference>
<name>A0A150RV04_SORCE</name>
<comment type="caution">
    <text evidence="1">The sequence shown here is derived from an EMBL/GenBank/DDBJ whole genome shotgun (WGS) entry which is preliminary data.</text>
</comment>
<evidence type="ECO:0000313" key="2">
    <source>
        <dbReference type="Proteomes" id="UP000075635"/>
    </source>
</evidence>
<reference evidence="1 2" key="1">
    <citation type="submission" date="2014-02" db="EMBL/GenBank/DDBJ databases">
        <title>The small core and large imbalanced accessory genome model reveals a collaborative survival strategy of Sorangium cellulosum strains in nature.</title>
        <authorList>
            <person name="Han K."/>
            <person name="Peng R."/>
            <person name="Blom J."/>
            <person name="Li Y.-Z."/>
        </authorList>
    </citation>
    <scope>NUCLEOTIDE SEQUENCE [LARGE SCALE GENOMIC DNA]</scope>
    <source>
        <strain evidence="1 2">So0011-07</strain>
    </source>
</reference>
<accession>A0A150RV04</accession>
<organism evidence="1 2">
    <name type="scientific">Sorangium cellulosum</name>
    <name type="common">Polyangium cellulosum</name>
    <dbReference type="NCBI Taxonomy" id="56"/>
    <lineage>
        <taxon>Bacteria</taxon>
        <taxon>Pseudomonadati</taxon>
        <taxon>Myxococcota</taxon>
        <taxon>Polyangia</taxon>
        <taxon>Polyangiales</taxon>
        <taxon>Polyangiaceae</taxon>
        <taxon>Sorangium</taxon>
    </lineage>
</organism>
<dbReference type="Pfam" id="PF12686">
    <property type="entry name" value="DUF3800"/>
    <property type="match status" value="1"/>
</dbReference>
<proteinExistence type="predicted"/>
<evidence type="ECO:0008006" key="3">
    <source>
        <dbReference type="Google" id="ProtNLM"/>
    </source>
</evidence>
<protein>
    <recommendedName>
        <fullName evidence="3">DUF3800 domain-containing protein</fullName>
    </recommendedName>
</protein>
<dbReference type="Proteomes" id="UP000075635">
    <property type="component" value="Unassembled WGS sequence"/>
</dbReference>